<dbReference type="AlphaFoldDB" id="A0A7G1HPS0"/>
<feature type="chain" id="PRO_5028985680" description="T9SS type A sorting domain-containing protein" evidence="1">
    <location>
        <begin position="22"/>
        <end position="328"/>
    </location>
</feature>
<proteinExistence type="predicted"/>
<evidence type="ECO:0008006" key="4">
    <source>
        <dbReference type="Google" id="ProtNLM"/>
    </source>
</evidence>
<name>A0A7G1HPS0_9BACT</name>
<organism evidence="2 3">
    <name type="scientific">Coprobacter secundus subsp. similis</name>
    <dbReference type="NCBI Taxonomy" id="2751153"/>
    <lineage>
        <taxon>Bacteria</taxon>
        <taxon>Pseudomonadati</taxon>
        <taxon>Bacteroidota</taxon>
        <taxon>Bacteroidia</taxon>
        <taxon>Bacteroidales</taxon>
        <taxon>Barnesiellaceae</taxon>
        <taxon>Coprobacter</taxon>
    </lineage>
</organism>
<reference evidence="3" key="1">
    <citation type="submission" date="2020-07" db="EMBL/GenBank/DDBJ databases">
        <title>Complete genome sequencing of Coprobacter sp. strain 2CBH44.</title>
        <authorList>
            <person name="Sakamoto M."/>
            <person name="Murakami T."/>
            <person name="Mori H."/>
        </authorList>
    </citation>
    <scope>NUCLEOTIDE SEQUENCE [LARGE SCALE GENOMIC DNA]</scope>
    <source>
        <strain evidence="3">2CBH44</strain>
    </source>
</reference>
<evidence type="ECO:0000313" key="3">
    <source>
        <dbReference type="Proteomes" id="UP000594042"/>
    </source>
</evidence>
<keyword evidence="3" id="KW-1185">Reference proteome</keyword>
<gene>
    <name evidence="2" type="ORF">Cop2CBH44_00280</name>
</gene>
<keyword evidence="1" id="KW-0732">Signal</keyword>
<dbReference type="RefSeq" id="WP_021931583.1">
    <property type="nucleotide sequence ID" value="NZ_AP023322.1"/>
</dbReference>
<evidence type="ECO:0000313" key="2">
    <source>
        <dbReference type="EMBL" id="BCI61675.1"/>
    </source>
</evidence>
<evidence type="ECO:0000256" key="1">
    <source>
        <dbReference type="SAM" id="SignalP"/>
    </source>
</evidence>
<protein>
    <recommendedName>
        <fullName evidence="4">T9SS type A sorting domain-containing protein</fullName>
    </recommendedName>
</protein>
<sequence>MKTKVLLFSTLFFSAHLFTYAADEDITPGHLKFADKAAGPYEFVHYSSTGANPTSPYPAENLKEDGTVVLTGGQVKDETGVAILNKGCHIVASEYGNMLLIKGNGSTEQPDLSAADALGGYANIHMFTQTDFPINTPVRFHFVSKVIGDPVTADYKISIWNYGGAVTNVPLPETTTYTAVDTKWWPIYADLDIAGITGSDRIPLRIRFNIPGGHLANRAIYIAKIQFTANPTGECPEFNPITFDGWDTPDGSTPSGIDAIGNDAKGFVTWDNQYIYLNNMDIDSVVSIYSLNGALVKTVSVTDSFMEVPMSRGAYIVKYANKTSKVIL</sequence>
<dbReference type="Proteomes" id="UP000594042">
    <property type="component" value="Chromosome"/>
</dbReference>
<feature type="signal peptide" evidence="1">
    <location>
        <begin position="1"/>
        <end position="21"/>
    </location>
</feature>
<dbReference type="KEGG" id="copr:Cop2CBH44_00280"/>
<accession>A0A7G1HPS0</accession>
<dbReference type="EMBL" id="AP023322">
    <property type="protein sequence ID" value="BCI61675.1"/>
    <property type="molecule type" value="Genomic_DNA"/>
</dbReference>